<comment type="caution">
    <text evidence="2">The sequence shown here is derived from an EMBL/GenBank/DDBJ whole genome shotgun (WGS) entry which is preliminary data.</text>
</comment>
<sequence length="136" mass="14453">MGLARPRRTLQWFYFLTLSFSNLKDAIYASVYNSVETFHCLSMGKSAKLHKRMKKVKSGASGSTPAVAPVTESAKAQAQAAKKRATLKGKIGTTHSGSASAKGGVLGGADYVALMMGSRKQARQEAKKLPKSEGST</sequence>
<proteinExistence type="predicted"/>
<evidence type="ECO:0000256" key="1">
    <source>
        <dbReference type="SAM" id="MobiDB-lite"/>
    </source>
</evidence>
<accession>A0A369JBJ5</accession>
<dbReference type="OrthoDB" id="3238347at2759"/>
<evidence type="ECO:0000313" key="2">
    <source>
        <dbReference type="EMBL" id="RDB17795.1"/>
    </source>
</evidence>
<feature type="region of interest" description="Disordered" evidence="1">
    <location>
        <begin position="56"/>
        <end position="101"/>
    </location>
</feature>
<reference evidence="2" key="1">
    <citation type="submission" date="2018-04" db="EMBL/GenBank/DDBJ databases">
        <title>Whole genome sequencing of Hypsizygus marmoreus.</title>
        <authorList>
            <person name="Choi I.-G."/>
            <person name="Min B."/>
            <person name="Kim J.-G."/>
            <person name="Kim S."/>
            <person name="Oh Y.-L."/>
            <person name="Kong W.-S."/>
            <person name="Park H."/>
            <person name="Jeong J."/>
            <person name="Song E.-S."/>
        </authorList>
    </citation>
    <scope>NUCLEOTIDE SEQUENCE [LARGE SCALE GENOMIC DNA]</scope>
    <source>
        <strain evidence="2">51987-8</strain>
    </source>
</reference>
<protein>
    <submittedName>
        <fullName evidence="2">Uncharacterized protein</fullName>
    </submittedName>
</protein>
<evidence type="ECO:0000313" key="3">
    <source>
        <dbReference type="Proteomes" id="UP000076154"/>
    </source>
</evidence>
<dbReference type="EMBL" id="LUEZ02000107">
    <property type="protein sequence ID" value="RDB17795.1"/>
    <property type="molecule type" value="Genomic_DNA"/>
</dbReference>
<dbReference type="Proteomes" id="UP000076154">
    <property type="component" value="Unassembled WGS sequence"/>
</dbReference>
<gene>
    <name evidence="2" type="ORF">Hypma_000952</name>
</gene>
<dbReference type="InParanoid" id="A0A369JBJ5"/>
<organism evidence="2 3">
    <name type="scientific">Hypsizygus marmoreus</name>
    <name type="common">White beech mushroom</name>
    <name type="synonym">Agaricus marmoreus</name>
    <dbReference type="NCBI Taxonomy" id="39966"/>
    <lineage>
        <taxon>Eukaryota</taxon>
        <taxon>Fungi</taxon>
        <taxon>Dikarya</taxon>
        <taxon>Basidiomycota</taxon>
        <taxon>Agaricomycotina</taxon>
        <taxon>Agaricomycetes</taxon>
        <taxon>Agaricomycetidae</taxon>
        <taxon>Agaricales</taxon>
        <taxon>Tricholomatineae</taxon>
        <taxon>Lyophyllaceae</taxon>
        <taxon>Hypsizygus</taxon>
    </lineage>
</organism>
<name>A0A369JBJ5_HYPMA</name>
<dbReference type="AlphaFoldDB" id="A0A369JBJ5"/>
<keyword evidence="3" id="KW-1185">Reference proteome</keyword>